<name>A0ABX3KYR4_9PAST</name>
<dbReference type="Pfam" id="PF02852">
    <property type="entry name" value="Pyr_redox_dim"/>
    <property type="match status" value="1"/>
</dbReference>
<evidence type="ECO:0000259" key="10">
    <source>
        <dbReference type="Pfam" id="PF02852"/>
    </source>
</evidence>
<evidence type="ECO:0000256" key="8">
    <source>
        <dbReference type="ARBA" id="ARBA00023284"/>
    </source>
</evidence>
<organism evidence="12 13">
    <name type="scientific">Rodentibacter caecimuris</name>
    <dbReference type="NCBI Taxonomy" id="1796644"/>
    <lineage>
        <taxon>Bacteria</taxon>
        <taxon>Pseudomonadati</taxon>
        <taxon>Pseudomonadota</taxon>
        <taxon>Gammaproteobacteria</taxon>
        <taxon>Pasteurellales</taxon>
        <taxon>Pasteurellaceae</taxon>
        <taxon>Rodentibacter</taxon>
    </lineage>
</organism>
<dbReference type="PANTHER" id="PTHR43014:SF4">
    <property type="entry name" value="PYRIDINE NUCLEOTIDE-DISULFIDE OXIDOREDUCTASE RCLA-RELATED"/>
    <property type="match status" value="1"/>
</dbReference>
<keyword evidence="13" id="KW-1185">Reference proteome</keyword>
<evidence type="ECO:0000256" key="3">
    <source>
        <dbReference type="ARBA" id="ARBA00022630"/>
    </source>
</evidence>
<protein>
    <submittedName>
        <fullName evidence="12">Pyridine nucleotide-disulfide oxidoreductase</fullName>
    </submittedName>
</protein>
<accession>A0ABX3KYR4</accession>
<dbReference type="PROSITE" id="PS00076">
    <property type="entry name" value="PYRIDINE_REDOX_1"/>
    <property type="match status" value="1"/>
</dbReference>
<keyword evidence="8 9" id="KW-0676">Redox-active center</keyword>
<sequence>MKYYDLIVIGFGKAGKTLAAKLGSQGKKVAIIEKSDLMYGGTCINIGCIPTKTLIVASEHGKTFQQAMEEKNTVTTRLRNKNYATFSTYADIYTAKARFIRNKIIEITAKNGDCEQLEGEIILINTGASSVQLPIEGLATAKNVFDSTGIQQLTKQPKRLGIIGAGNIGLEFASLYAKQETEVTVFDSNSRILMREEEKFSVLAQEYLNQQKVKFELNSQITQVKNQGEQVIIQTLNDEFIFDSVLYATGRKPNVEDLGLENTDIKLTPRGAIEINEFCETNVKNIFAAGDVNGGAQFTYISLDDFRIIFNYLNGKTDYSLKNRQNVPTTLFIDPPLSRIGLNEDEAKQAGINYIAKELPVMAMPRAHVNGDLRGLFKVLVDPQTKLILGATLFGAESAELINMIVLAMNCQIPYTQFQTQIFTHPTMAENFNDLFAI</sequence>
<evidence type="ECO:0000256" key="7">
    <source>
        <dbReference type="ARBA" id="ARBA00023157"/>
    </source>
</evidence>
<dbReference type="SUPFAM" id="SSF51905">
    <property type="entry name" value="FAD/NAD(P)-binding domain"/>
    <property type="match status" value="1"/>
</dbReference>
<dbReference type="NCBIfam" id="NF005572">
    <property type="entry name" value="PRK07251.1"/>
    <property type="match status" value="1"/>
</dbReference>
<evidence type="ECO:0000259" key="11">
    <source>
        <dbReference type="Pfam" id="PF07992"/>
    </source>
</evidence>
<evidence type="ECO:0000256" key="4">
    <source>
        <dbReference type="ARBA" id="ARBA00022827"/>
    </source>
</evidence>
<dbReference type="InterPro" id="IPR036188">
    <property type="entry name" value="FAD/NAD-bd_sf"/>
</dbReference>
<keyword evidence="5" id="KW-0521">NADP</keyword>
<dbReference type="InterPro" id="IPR001100">
    <property type="entry name" value="Pyr_nuc-diS_OxRdtase"/>
</dbReference>
<feature type="domain" description="Pyridine nucleotide-disulphide oxidoreductase dimerisation" evidence="10">
    <location>
        <begin position="327"/>
        <end position="434"/>
    </location>
</feature>
<evidence type="ECO:0000256" key="5">
    <source>
        <dbReference type="ARBA" id="ARBA00022857"/>
    </source>
</evidence>
<keyword evidence="7" id="KW-1015">Disulfide bond</keyword>
<keyword evidence="4 9" id="KW-0274">FAD</keyword>
<dbReference type="RefSeq" id="WP_077462575.1">
    <property type="nucleotide sequence ID" value="NZ_MLAA01000006.1"/>
</dbReference>
<dbReference type="InterPro" id="IPR016156">
    <property type="entry name" value="FAD/NAD-linked_Rdtase_dimer_sf"/>
</dbReference>
<dbReference type="SUPFAM" id="SSF55424">
    <property type="entry name" value="FAD/NAD-linked reductases, dimerisation (C-terminal) domain"/>
    <property type="match status" value="1"/>
</dbReference>
<comment type="similarity">
    <text evidence="2 9">Belongs to the class-I pyridine nucleotide-disulfide oxidoreductase family.</text>
</comment>
<dbReference type="PRINTS" id="PR00368">
    <property type="entry name" value="FADPNR"/>
</dbReference>
<gene>
    <name evidence="12" type="ORF">BKG89_02280</name>
</gene>
<feature type="domain" description="FAD/NAD(P)-binding" evidence="11">
    <location>
        <begin position="4"/>
        <end position="298"/>
    </location>
</feature>
<dbReference type="InterPro" id="IPR023753">
    <property type="entry name" value="FAD/NAD-binding_dom"/>
</dbReference>
<comment type="cofactor">
    <cofactor evidence="1">
        <name>FAD</name>
        <dbReference type="ChEBI" id="CHEBI:57692"/>
    </cofactor>
</comment>
<dbReference type="PROSITE" id="PS00065">
    <property type="entry name" value="D_2_HYDROXYACID_DH_1"/>
    <property type="match status" value="1"/>
</dbReference>
<dbReference type="PIRSF" id="PIRSF000350">
    <property type="entry name" value="Mercury_reductase_MerA"/>
    <property type="match status" value="1"/>
</dbReference>
<evidence type="ECO:0000313" key="13">
    <source>
        <dbReference type="Proteomes" id="UP000188820"/>
    </source>
</evidence>
<keyword evidence="6 9" id="KW-0560">Oxidoreductase</keyword>
<evidence type="ECO:0000313" key="12">
    <source>
        <dbReference type="EMBL" id="OOF70865.1"/>
    </source>
</evidence>
<dbReference type="InterPro" id="IPR012999">
    <property type="entry name" value="Pyr_OxRdtase_I_AS"/>
</dbReference>
<evidence type="ECO:0000256" key="6">
    <source>
        <dbReference type="ARBA" id="ARBA00023002"/>
    </source>
</evidence>
<evidence type="ECO:0000256" key="9">
    <source>
        <dbReference type="RuleBase" id="RU003691"/>
    </source>
</evidence>
<evidence type="ECO:0000256" key="1">
    <source>
        <dbReference type="ARBA" id="ARBA00001974"/>
    </source>
</evidence>
<dbReference type="PRINTS" id="PR00411">
    <property type="entry name" value="PNDRDTASEI"/>
</dbReference>
<dbReference type="PANTHER" id="PTHR43014">
    <property type="entry name" value="MERCURIC REDUCTASE"/>
    <property type="match status" value="1"/>
</dbReference>
<dbReference type="Gene3D" id="3.30.390.30">
    <property type="match status" value="1"/>
</dbReference>
<reference evidence="12 13" key="1">
    <citation type="submission" date="2016-10" db="EMBL/GenBank/DDBJ databases">
        <title>Rodentibacter gen. nov. and new species.</title>
        <authorList>
            <person name="Christensen H."/>
        </authorList>
    </citation>
    <scope>NUCLEOTIDE SEQUENCE [LARGE SCALE GENOMIC DNA]</scope>
    <source>
        <strain evidence="12 13">1998236014</strain>
    </source>
</reference>
<proteinExistence type="inferred from homology"/>
<dbReference type="InterPro" id="IPR004099">
    <property type="entry name" value="Pyr_nucl-diS_OxRdtase_dimer"/>
</dbReference>
<dbReference type="InterPro" id="IPR029752">
    <property type="entry name" value="D-isomer_DH_CS1"/>
</dbReference>
<dbReference type="Gene3D" id="3.50.50.60">
    <property type="entry name" value="FAD/NAD(P)-binding domain"/>
    <property type="match status" value="2"/>
</dbReference>
<comment type="caution">
    <text evidence="12">The sequence shown here is derived from an EMBL/GenBank/DDBJ whole genome shotgun (WGS) entry which is preliminary data.</text>
</comment>
<dbReference type="Pfam" id="PF07992">
    <property type="entry name" value="Pyr_redox_2"/>
    <property type="match status" value="1"/>
</dbReference>
<keyword evidence="3 9" id="KW-0285">Flavoprotein</keyword>
<dbReference type="EMBL" id="MLAA01000006">
    <property type="protein sequence ID" value="OOF70865.1"/>
    <property type="molecule type" value="Genomic_DNA"/>
</dbReference>
<dbReference type="Proteomes" id="UP000188820">
    <property type="component" value="Unassembled WGS sequence"/>
</dbReference>
<evidence type="ECO:0000256" key="2">
    <source>
        <dbReference type="ARBA" id="ARBA00007532"/>
    </source>
</evidence>